<sequence length="102" mass="11525">MNNETYLDFCFIRNTAGGFSGVIDGMFRELFGGQRLHWYLDEKKCGDIEMVTAEVKGMSVWESEAAVLAHLEQQGTEMFWKYIQGCQFSIYPAMKGCGSCGK</sequence>
<name>A0A9X1XDW7_9BACL</name>
<protein>
    <submittedName>
        <fullName evidence="1">Uncharacterized protein</fullName>
    </submittedName>
</protein>
<evidence type="ECO:0000313" key="2">
    <source>
        <dbReference type="Proteomes" id="UP001139011"/>
    </source>
</evidence>
<keyword evidence="2" id="KW-1185">Reference proteome</keyword>
<gene>
    <name evidence="1" type="ORF">LCY76_21100</name>
</gene>
<dbReference type="EMBL" id="JAIWJX010000002">
    <property type="protein sequence ID" value="MCK6259072.1"/>
    <property type="molecule type" value="Genomic_DNA"/>
</dbReference>
<dbReference type="RefSeq" id="WP_248254284.1">
    <property type="nucleotide sequence ID" value="NZ_JAIWJX010000002.1"/>
</dbReference>
<proteinExistence type="predicted"/>
<reference evidence="1" key="1">
    <citation type="submission" date="2021-09" db="EMBL/GenBank/DDBJ databases">
        <title>Genome analysis of Fictibacillus sp. KIGAM418 isolated from marine sediment.</title>
        <authorList>
            <person name="Seo M.-J."/>
            <person name="Cho E.-S."/>
            <person name="Hwang C.Y."/>
        </authorList>
    </citation>
    <scope>NUCLEOTIDE SEQUENCE</scope>
    <source>
        <strain evidence="1">KIGAM418</strain>
    </source>
</reference>
<accession>A0A9X1XDW7</accession>
<evidence type="ECO:0000313" key="1">
    <source>
        <dbReference type="EMBL" id="MCK6259072.1"/>
    </source>
</evidence>
<dbReference type="Proteomes" id="UP001139011">
    <property type="component" value="Unassembled WGS sequence"/>
</dbReference>
<dbReference type="AlphaFoldDB" id="A0A9X1XDW7"/>
<organism evidence="1 2">
    <name type="scientific">Fictibacillus marinisediminis</name>
    <dbReference type="NCBI Taxonomy" id="2878389"/>
    <lineage>
        <taxon>Bacteria</taxon>
        <taxon>Bacillati</taxon>
        <taxon>Bacillota</taxon>
        <taxon>Bacilli</taxon>
        <taxon>Bacillales</taxon>
        <taxon>Fictibacillaceae</taxon>
        <taxon>Fictibacillus</taxon>
    </lineage>
</organism>
<comment type="caution">
    <text evidence="1">The sequence shown here is derived from an EMBL/GenBank/DDBJ whole genome shotgun (WGS) entry which is preliminary data.</text>
</comment>